<dbReference type="OrthoDB" id="1938246at2759"/>
<name>A0A835CKR8_9FABA</name>
<dbReference type="EMBL" id="JAAIUW010000001">
    <property type="protein sequence ID" value="KAF7843720.1"/>
    <property type="molecule type" value="Genomic_DNA"/>
</dbReference>
<organism evidence="1 2">
    <name type="scientific">Senna tora</name>
    <dbReference type="NCBI Taxonomy" id="362788"/>
    <lineage>
        <taxon>Eukaryota</taxon>
        <taxon>Viridiplantae</taxon>
        <taxon>Streptophyta</taxon>
        <taxon>Embryophyta</taxon>
        <taxon>Tracheophyta</taxon>
        <taxon>Spermatophyta</taxon>
        <taxon>Magnoliopsida</taxon>
        <taxon>eudicotyledons</taxon>
        <taxon>Gunneridae</taxon>
        <taxon>Pentapetalae</taxon>
        <taxon>rosids</taxon>
        <taxon>fabids</taxon>
        <taxon>Fabales</taxon>
        <taxon>Fabaceae</taxon>
        <taxon>Caesalpinioideae</taxon>
        <taxon>Cassia clade</taxon>
        <taxon>Senna</taxon>
    </lineage>
</organism>
<keyword evidence="1" id="KW-0548">Nucleotidyltransferase</keyword>
<evidence type="ECO:0000313" key="2">
    <source>
        <dbReference type="Proteomes" id="UP000634136"/>
    </source>
</evidence>
<dbReference type="PANTHER" id="PTHR33116">
    <property type="entry name" value="REVERSE TRANSCRIPTASE ZINC-BINDING DOMAIN-CONTAINING PROTEIN-RELATED-RELATED"/>
    <property type="match status" value="1"/>
</dbReference>
<dbReference type="PANTHER" id="PTHR33116:SF86">
    <property type="entry name" value="REVERSE TRANSCRIPTASE DOMAIN-CONTAINING PROTEIN"/>
    <property type="match status" value="1"/>
</dbReference>
<keyword evidence="2" id="KW-1185">Reference proteome</keyword>
<protein>
    <submittedName>
        <fullName evidence="1">Reverse transcriptase</fullName>
    </submittedName>
</protein>
<sequence length="427" mass="50186">MHQKLTGWKASMLSQAARYTLIQSVLSAIPVYLLHFTRLTDKVANACNSLMNNFFWGSWDGKKSIHMIAWDKICNHKAEGGLGLRNVKVLNQAILGKQFWRILTNKTCLMNQQDVLTWNKSTDGKYNVRSAYNLLHSRTTPTPSRTTNWRNIWRIDMPYKITLFWWKTMHRECPFAKLVWFHSHLMIRTEDIPHLSIIDWIDYWIQDSNPDHAQIRERFIPEAIIICWSIYTQRNQIVFQNGDKDHNVVLQRVHSLMSKIQHAARLNALDPFYAIQRNPIKRRHSTRNTGDNLHTSHIFCSWRKDRRLNSQSILIFSRLQDHVYPLILLVVTNTQPILHFVMHCIWRMMLAFRDRNIHAIVNIPSAILVNQLQQKTNTPCAYSVIVDDMLSLCQLNPNVAFCFSSQVVFPTAYAKGWCIGWRFLNYL</sequence>
<dbReference type="GO" id="GO:0003964">
    <property type="term" value="F:RNA-directed DNA polymerase activity"/>
    <property type="evidence" value="ECO:0007669"/>
    <property type="project" value="UniProtKB-KW"/>
</dbReference>
<accession>A0A835CKR8</accession>
<keyword evidence="1" id="KW-0695">RNA-directed DNA polymerase</keyword>
<gene>
    <name evidence="1" type="ORF">G2W53_000625</name>
</gene>
<proteinExistence type="predicted"/>
<keyword evidence="1" id="KW-0808">Transferase</keyword>
<reference evidence="1" key="1">
    <citation type="submission" date="2020-09" db="EMBL/GenBank/DDBJ databases">
        <title>Genome-Enabled Discovery of Anthraquinone Biosynthesis in Senna tora.</title>
        <authorList>
            <person name="Kang S.-H."/>
            <person name="Pandey R.P."/>
            <person name="Lee C.-M."/>
            <person name="Sim J.-S."/>
            <person name="Jeong J.-T."/>
            <person name="Choi B.-S."/>
            <person name="Jung M."/>
            <person name="Ginzburg D."/>
            <person name="Zhao K."/>
            <person name="Won S.Y."/>
            <person name="Oh T.-J."/>
            <person name="Yu Y."/>
            <person name="Kim N.-H."/>
            <person name="Lee O.R."/>
            <person name="Lee T.-H."/>
            <person name="Bashyal P."/>
            <person name="Kim T.-S."/>
            <person name="Lee W.-H."/>
            <person name="Kawkins C."/>
            <person name="Kim C.-K."/>
            <person name="Kim J.S."/>
            <person name="Ahn B.O."/>
            <person name="Rhee S.Y."/>
            <person name="Sohng J.K."/>
        </authorList>
    </citation>
    <scope>NUCLEOTIDE SEQUENCE</scope>
    <source>
        <tissue evidence="1">Leaf</tissue>
    </source>
</reference>
<evidence type="ECO:0000313" key="1">
    <source>
        <dbReference type="EMBL" id="KAF7843720.1"/>
    </source>
</evidence>
<dbReference type="AlphaFoldDB" id="A0A835CKR8"/>
<dbReference type="Proteomes" id="UP000634136">
    <property type="component" value="Unassembled WGS sequence"/>
</dbReference>
<comment type="caution">
    <text evidence="1">The sequence shown here is derived from an EMBL/GenBank/DDBJ whole genome shotgun (WGS) entry which is preliminary data.</text>
</comment>